<protein>
    <submittedName>
        <fullName evidence="2">Predicted glycosyl transferase</fullName>
    </submittedName>
</protein>
<evidence type="ECO:0000259" key="1">
    <source>
        <dbReference type="Pfam" id="PF04101"/>
    </source>
</evidence>
<dbReference type="Pfam" id="PF04101">
    <property type="entry name" value="Glyco_tran_28_C"/>
    <property type="match status" value="1"/>
</dbReference>
<dbReference type="OrthoDB" id="9802126at2"/>
<dbReference type="Gene3D" id="3.40.50.2000">
    <property type="entry name" value="Glycogen Phosphorylase B"/>
    <property type="match status" value="1"/>
</dbReference>
<dbReference type="STRING" id="1120955.SAMN03080610_00510"/>
<proteinExistence type="predicted"/>
<dbReference type="RefSeq" id="WP_092809297.1">
    <property type="nucleotide sequence ID" value="NZ_FMVW01000001.1"/>
</dbReference>
<reference evidence="2 3" key="1">
    <citation type="submission" date="2016-10" db="EMBL/GenBank/DDBJ databases">
        <authorList>
            <person name="de Groot N.N."/>
        </authorList>
    </citation>
    <scope>NUCLEOTIDE SEQUENCE [LARGE SCALE GENOMIC DNA]</scope>
    <source>
        <strain evidence="2 3">DSM 2698</strain>
    </source>
</reference>
<sequence length="398" mass="44838">MTQKSRVLIYSHDTFGLGHLRRCQGLAEAIVENFEHASVMILSGSPIIGSFEYRSRVDFVRVPGVIKLRNGEYTSLNPKIDIDETLSLRSSIIEHTASIYRPDIFIVDKEPYGLRGEVRPTLSLLKKQGTRLVLGLRDVLDDQEILAQEWARKDSYRALSDLYDDIWVYGLPSIYDPLAGLPISEAVRDKIVFTGYLRRQLPRFDPNHPQPFDGDPFILVTPGGGADGIELVDWVLRAYEAQERPLFPALIVLGPFMAHNDQLGFFERAQSLRNVKTMRFTPQLEPLINDAVALVGMGGYNTFCEALSFDKPTLLIPRVVPRREQAIRAEQAEKLGLCTHLPIDDYPDVNAITEALADLPERPLPSQHFVPGLLDGWETIRELLTPFLEAPALKRSLP</sequence>
<keyword evidence="3" id="KW-1185">Reference proteome</keyword>
<dbReference type="EMBL" id="FMVW01000001">
    <property type="protein sequence ID" value="SCZ23269.1"/>
    <property type="molecule type" value="Genomic_DNA"/>
</dbReference>
<gene>
    <name evidence="2" type="ORF">SAMN03080610_00510</name>
</gene>
<dbReference type="PANTHER" id="PTHR21015">
    <property type="entry name" value="UDP-N-ACETYLGLUCOSAMINE--N-ACETYLMURAMYL-(PENTAPEPTIDE) PYROPHOSPHORYL-UNDECAPRENOL N-ACETYLGLUCOSAMINE TRANSFERASE 1"/>
    <property type="match status" value="1"/>
</dbReference>
<name>A0A1G5MFN3_AFIMA</name>
<dbReference type="SUPFAM" id="SSF53756">
    <property type="entry name" value="UDP-Glycosyltransferase/glycogen phosphorylase"/>
    <property type="match status" value="1"/>
</dbReference>
<feature type="domain" description="Glycosyl transferase family 28 C-terminal" evidence="1">
    <location>
        <begin position="269"/>
        <end position="342"/>
    </location>
</feature>
<dbReference type="AlphaFoldDB" id="A0A1G5MFN3"/>
<keyword evidence="2" id="KW-0808">Transferase</keyword>
<dbReference type="PANTHER" id="PTHR21015:SF28">
    <property type="entry name" value="SLL1722 PROTEIN"/>
    <property type="match status" value="1"/>
</dbReference>
<evidence type="ECO:0000313" key="3">
    <source>
        <dbReference type="Proteomes" id="UP000199347"/>
    </source>
</evidence>
<dbReference type="InterPro" id="IPR007235">
    <property type="entry name" value="Glyco_trans_28_C"/>
</dbReference>
<accession>A0A1G5MFN3</accession>
<dbReference type="GO" id="GO:0016758">
    <property type="term" value="F:hexosyltransferase activity"/>
    <property type="evidence" value="ECO:0007669"/>
    <property type="project" value="InterPro"/>
</dbReference>
<dbReference type="Proteomes" id="UP000199347">
    <property type="component" value="Unassembled WGS sequence"/>
</dbReference>
<evidence type="ECO:0000313" key="2">
    <source>
        <dbReference type="EMBL" id="SCZ23269.1"/>
    </source>
</evidence>
<organism evidence="2 3">
    <name type="scientific">Afifella marina DSM 2698</name>
    <dbReference type="NCBI Taxonomy" id="1120955"/>
    <lineage>
        <taxon>Bacteria</taxon>
        <taxon>Pseudomonadati</taxon>
        <taxon>Pseudomonadota</taxon>
        <taxon>Alphaproteobacteria</taxon>
        <taxon>Hyphomicrobiales</taxon>
        <taxon>Afifellaceae</taxon>
        <taxon>Afifella</taxon>
    </lineage>
</organism>